<reference evidence="5" key="1">
    <citation type="submission" date="2021-01" db="EMBL/GenBank/DDBJ databases">
        <title>Marivirga aurantiaca sp. nov., isolated from intertidal surface sediments.</title>
        <authorList>
            <person name="Zhang M."/>
        </authorList>
    </citation>
    <scope>NUCLEOTIDE SEQUENCE</scope>
    <source>
        <strain evidence="5">S37H4</strain>
    </source>
</reference>
<evidence type="ECO:0000256" key="2">
    <source>
        <dbReference type="ARBA" id="ARBA00023136"/>
    </source>
</evidence>
<evidence type="ECO:0000313" key="6">
    <source>
        <dbReference type="Proteomes" id="UP000611723"/>
    </source>
</evidence>
<dbReference type="EMBL" id="JAEQBW010000001">
    <property type="protein sequence ID" value="MBK6264228.1"/>
    <property type="molecule type" value="Genomic_DNA"/>
</dbReference>
<accession>A0A934WW92</accession>
<feature type="signal peptide" evidence="4">
    <location>
        <begin position="1"/>
        <end position="18"/>
    </location>
</feature>
<dbReference type="Proteomes" id="UP000611723">
    <property type="component" value="Unassembled WGS sequence"/>
</dbReference>
<feature type="chain" id="PRO_5036960005" description="TonB-dependent receptor-like beta-barrel domain-containing protein" evidence="4">
    <location>
        <begin position="19"/>
        <end position="559"/>
    </location>
</feature>
<keyword evidence="2" id="KW-0472">Membrane</keyword>
<dbReference type="RefSeq" id="WP_201429898.1">
    <property type="nucleotide sequence ID" value="NZ_JAEQBW010000001.1"/>
</dbReference>
<comment type="subcellular location">
    <subcellularLocation>
        <location evidence="1">Cell outer membrane</location>
    </subcellularLocation>
</comment>
<dbReference type="GO" id="GO:0009279">
    <property type="term" value="C:cell outer membrane"/>
    <property type="evidence" value="ECO:0007669"/>
    <property type="project" value="UniProtKB-SubCell"/>
</dbReference>
<dbReference type="AlphaFoldDB" id="A0A934WW92"/>
<name>A0A934WW92_9BACT</name>
<evidence type="ECO:0000256" key="1">
    <source>
        <dbReference type="ARBA" id="ARBA00004442"/>
    </source>
</evidence>
<sequence>MRYLLLITFLAFANILQAQDNWEDPKTGEIEDSQIIIEKNRKIELPGATRNFQKVPKIEKDSSLIPVSFEIKEFQPTLNSIKPRIRVLTVQDEKLQKLYANQVKVGLGNYGATYLEGFLANKRSKNQSYGLQLTHESFARGAVDGNNSASGYQLVRPYGKLIFNNIVVEADAFYERHNNYLYGYDSALTEVDRDSIQRTFHTVGAHVRLKDRDMENPYQYGLSIDAYQLNTNYKAGEGSFDYDLTNEMNLSENFKVYLNSNGFFSKYQFNDKSQSRTRNLFRIQPGIVYSVGDLTLNGGLNFVYENDTLESMNQLHVYPDIFAKYQLSPKIFAKAGLKGDVRGVRLRDLLLENPYLNDSIALNHTLMPFQLYGSLYGSLTNVLGFEAGFSVASVKNNYGYYVNPENTERFEAVYFTGNNTEINIYTGVSAQINQEWNARLRGDYFYYNLSDGLEMPYRPNFLLKFDTDYLIAEKLTIGLNGHLQGSMYPGFPPNNANPELVEDVKIPAIYDLGIKLDYKLSNRSSVFLHANNLIAKEYEYYFNYPNRGFQVLGGFIYSF</sequence>
<comment type="caution">
    <text evidence="5">The sequence shown here is derived from an EMBL/GenBank/DDBJ whole genome shotgun (WGS) entry which is preliminary data.</text>
</comment>
<dbReference type="InterPro" id="IPR036942">
    <property type="entry name" value="Beta-barrel_TonB_sf"/>
</dbReference>
<protein>
    <recommendedName>
        <fullName evidence="7">TonB-dependent receptor-like beta-barrel domain-containing protein</fullName>
    </recommendedName>
</protein>
<dbReference type="SUPFAM" id="SSF56935">
    <property type="entry name" value="Porins"/>
    <property type="match status" value="1"/>
</dbReference>
<keyword evidence="6" id="KW-1185">Reference proteome</keyword>
<dbReference type="Gene3D" id="2.40.170.20">
    <property type="entry name" value="TonB-dependent receptor, beta-barrel domain"/>
    <property type="match status" value="1"/>
</dbReference>
<evidence type="ECO:0008006" key="7">
    <source>
        <dbReference type="Google" id="ProtNLM"/>
    </source>
</evidence>
<gene>
    <name evidence="5" type="ORF">JKA74_04205</name>
</gene>
<evidence type="ECO:0000256" key="4">
    <source>
        <dbReference type="SAM" id="SignalP"/>
    </source>
</evidence>
<evidence type="ECO:0000313" key="5">
    <source>
        <dbReference type="EMBL" id="MBK6264228.1"/>
    </source>
</evidence>
<organism evidence="5 6">
    <name type="scientific">Marivirga aurantiaca</name>
    <dbReference type="NCBI Taxonomy" id="2802615"/>
    <lineage>
        <taxon>Bacteria</taxon>
        <taxon>Pseudomonadati</taxon>
        <taxon>Bacteroidota</taxon>
        <taxon>Cytophagia</taxon>
        <taxon>Cytophagales</taxon>
        <taxon>Marivirgaceae</taxon>
        <taxon>Marivirga</taxon>
    </lineage>
</organism>
<keyword evidence="3" id="KW-0998">Cell outer membrane</keyword>
<keyword evidence="4" id="KW-0732">Signal</keyword>
<proteinExistence type="predicted"/>
<evidence type="ECO:0000256" key="3">
    <source>
        <dbReference type="ARBA" id="ARBA00023237"/>
    </source>
</evidence>